<evidence type="ECO:0000313" key="16">
    <source>
        <dbReference type="Proteomes" id="UP000054308"/>
    </source>
</evidence>
<evidence type="ECO:0000256" key="6">
    <source>
        <dbReference type="ARBA" id="ARBA00022499"/>
    </source>
</evidence>
<dbReference type="Gene3D" id="2.160.20.70">
    <property type="match status" value="1"/>
</dbReference>
<keyword evidence="5" id="KW-0488">Methylation</keyword>
<dbReference type="InterPro" id="IPR001837">
    <property type="entry name" value="Adenylate_cyclase-assoc_CAP"/>
</dbReference>
<dbReference type="SUPFAM" id="SSF101278">
    <property type="entry name" value="N-terminal domain of adenylylcyclase associated protein, CAP"/>
    <property type="match status" value="1"/>
</dbReference>
<evidence type="ECO:0000256" key="5">
    <source>
        <dbReference type="ARBA" id="ARBA00022481"/>
    </source>
</evidence>
<accession>A0A091IXZ7</accession>
<comment type="subunit">
    <text evidence="12">Homodimer. Binds actin monomers.</text>
</comment>
<feature type="domain" description="C-CAP/cofactor C-like" evidence="14">
    <location>
        <begin position="295"/>
        <end position="432"/>
    </location>
</feature>
<sequence length="454" mass="49865">ADMERLVERLEKAVERLETVCQGPGMCGDGSSKGVAQYVQAFDALLAGPVAEYMKISREVGGDVQKHAEMVHAGLMSERALLVMASQHQQPTENAFSSLLKPISEQIQVVQNFREKNRGSKMFNHLSAVSESIPALGWVAMAPKPGPYVKEMTDAAMFYTNRILKEYKDVDKKQVDWVKAYLSIWMELQAYIKEFHTTGLTWSKTVSAASSASWASIASVLQQSFPDDSASRSALFAQINRGEGITSGLRHVSDDMKTHKNPALKNQGGPLRSGPKPFTAPKPACNANSFQKTSPKAPALLELEGKKWRVENQENATDLVISDTELKQVVYVFKCTNSTLQIKGKINSITLDNCKKLGLVFDDVVGIVEIINSRDVKVQVMGKVPTISINKTDGCHVYLSKNSLDCEIVSAKSSEMNVLVPTEGGDFTEFPVPEQFKTVWNGQKLVTTVTEIAG</sequence>
<protein>
    <recommendedName>
        <fullName evidence="13">Adenylyl cyclase-associated protein</fullName>
    </recommendedName>
</protein>
<dbReference type="SUPFAM" id="SSF69340">
    <property type="entry name" value="C-terminal domain of adenylylcyclase associated protein"/>
    <property type="match status" value="1"/>
</dbReference>
<dbReference type="SMART" id="SM00673">
    <property type="entry name" value="CARP"/>
    <property type="match status" value="2"/>
</dbReference>
<reference evidence="15 16" key="1">
    <citation type="submission" date="2014-04" db="EMBL/GenBank/DDBJ databases">
        <title>Genome evolution of avian class.</title>
        <authorList>
            <person name="Zhang G."/>
            <person name="Li C."/>
        </authorList>
    </citation>
    <scope>NUCLEOTIDE SEQUENCE [LARGE SCALE GENOMIC DNA]</scope>
    <source>
        <strain evidence="15">BGI_N300</strain>
    </source>
</reference>
<dbReference type="InterPro" id="IPR028417">
    <property type="entry name" value="CAP_CS_C"/>
</dbReference>
<dbReference type="PROSITE" id="PS51329">
    <property type="entry name" value="C_CAP_COFACTOR_C"/>
    <property type="match status" value="1"/>
</dbReference>
<dbReference type="InterPro" id="IPR013912">
    <property type="entry name" value="Adenylate_cyclase-assoc_CAP_C"/>
</dbReference>
<comment type="function">
    <text evidence="1">Directly regulates filament dynamics and has been implicated in a number of complex developmental and morphological processes, including mRNA localization and the establishment of cell polarity.</text>
</comment>
<dbReference type="AlphaFoldDB" id="A0A091IXZ7"/>
<evidence type="ECO:0000313" key="15">
    <source>
        <dbReference type="EMBL" id="KFP04456.1"/>
    </source>
</evidence>
<dbReference type="InterPro" id="IPR013992">
    <property type="entry name" value="Adenylate_cyclase-assoc_CAP_N"/>
</dbReference>
<dbReference type="PROSITE" id="PS01088">
    <property type="entry name" value="CAP_1"/>
    <property type="match status" value="1"/>
</dbReference>
<dbReference type="GO" id="GO:0008179">
    <property type="term" value="F:adenylate cyclase binding"/>
    <property type="evidence" value="ECO:0007669"/>
    <property type="project" value="TreeGrafter"/>
</dbReference>
<comment type="subcellular location">
    <subcellularLocation>
        <location evidence="2">Cell membrane</location>
        <topology evidence="2">Peripheral membrane protein</topology>
    </subcellularLocation>
</comment>
<dbReference type="InterPro" id="IPR018106">
    <property type="entry name" value="CAP_CS_N"/>
</dbReference>
<feature type="non-terminal residue" evidence="15">
    <location>
        <position position="454"/>
    </location>
</feature>
<keyword evidence="11" id="KW-0009">Actin-binding</keyword>
<keyword evidence="16" id="KW-1185">Reference proteome</keyword>
<dbReference type="InterPro" id="IPR016098">
    <property type="entry name" value="CAP/MinC_C"/>
</dbReference>
<evidence type="ECO:0000256" key="1">
    <source>
        <dbReference type="ARBA" id="ARBA00003250"/>
    </source>
</evidence>
<dbReference type="STRING" id="9244.A0A091IXZ7"/>
<dbReference type="Pfam" id="PF21938">
    <property type="entry name" value="CAP_N"/>
    <property type="match status" value="1"/>
</dbReference>
<evidence type="ECO:0000256" key="7">
    <source>
        <dbReference type="ARBA" id="ARBA00022553"/>
    </source>
</evidence>
<dbReference type="GO" id="GO:0019933">
    <property type="term" value="P:cAMP-mediated signaling"/>
    <property type="evidence" value="ECO:0007669"/>
    <property type="project" value="TreeGrafter"/>
</dbReference>
<dbReference type="InterPro" id="IPR006599">
    <property type="entry name" value="CARP_motif"/>
</dbReference>
<evidence type="ECO:0000256" key="11">
    <source>
        <dbReference type="ARBA" id="ARBA00023203"/>
    </source>
</evidence>
<keyword evidence="8" id="KW-0832">Ubl conjugation</keyword>
<dbReference type="EMBL" id="KL218362">
    <property type="protein sequence ID" value="KFP04456.1"/>
    <property type="molecule type" value="Genomic_DNA"/>
</dbReference>
<dbReference type="Proteomes" id="UP000054308">
    <property type="component" value="Unassembled WGS sequence"/>
</dbReference>
<keyword evidence="4" id="KW-1003">Cell membrane</keyword>
<evidence type="ECO:0000256" key="4">
    <source>
        <dbReference type="ARBA" id="ARBA00022475"/>
    </source>
</evidence>
<name>A0A091IXZ7_CALAN</name>
<dbReference type="GO" id="GO:0000902">
    <property type="term" value="P:cell morphogenesis"/>
    <property type="evidence" value="ECO:0007669"/>
    <property type="project" value="TreeGrafter"/>
</dbReference>
<keyword evidence="9" id="KW-0007">Acetylation</keyword>
<evidence type="ECO:0000256" key="12">
    <source>
        <dbReference type="ARBA" id="ARBA00026058"/>
    </source>
</evidence>
<dbReference type="Pfam" id="PF08603">
    <property type="entry name" value="CAP_C"/>
    <property type="match status" value="1"/>
</dbReference>
<dbReference type="InterPro" id="IPR036223">
    <property type="entry name" value="CAP_C_sf"/>
</dbReference>
<organism evidence="15 16">
    <name type="scientific">Calypte anna</name>
    <name type="common">Anna's hummingbird</name>
    <name type="synonym">Archilochus anna</name>
    <dbReference type="NCBI Taxonomy" id="9244"/>
    <lineage>
        <taxon>Eukaryota</taxon>
        <taxon>Metazoa</taxon>
        <taxon>Chordata</taxon>
        <taxon>Craniata</taxon>
        <taxon>Vertebrata</taxon>
        <taxon>Euteleostomi</taxon>
        <taxon>Archelosauria</taxon>
        <taxon>Archosauria</taxon>
        <taxon>Dinosauria</taxon>
        <taxon>Saurischia</taxon>
        <taxon>Theropoda</taxon>
        <taxon>Coelurosauria</taxon>
        <taxon>Aves</taxon>
        <taxon>Neognathae</taxon>
        <taxon>Neoaves</taxon>
        <taxon>Strisores</taxon>
        <taxon>Apodiformes</taxon>
        <taxon>Trochilidae</taxon>
        <taxon>Calypte</taxon>
    </lineage>
</organism>
<dbReference type="FunFam" id="1.25.40.330:FF:000001">
    <property type="entry name" value="Adenylyl cyclase-associated protein"/>
    <property type="match status" value="1"/>
</dbReference>
<dbReference type="PANTHER" id="PTHR10652:SF1">
    <property type="entry name" value="ADENYLYL CYCLASE-ASSOCIATED PROTEIN 1"/>
    <property type="match status" value="1"/>
</dbReference>
<dbReference type="GO" id="GO:0005886">
    <property type="term" value="C:plasma membrane"/>
    <property type="evidence" value="ECO:0007669"/>
    <property type="project" value="UniProtKB-SubCell"/>
</dbReference>
<dbReference type="PROSITE" id="PS01089">
    <property type="entry name" value="CAP_2"/>
    <property type="match status" value="1"/>
</dbReference>
<dbReference type="FunFam" id="2.160.20.70:FF:000001">
    <property type="entry name" value="Adenylyl cyclase-associated protein"/>
    <property type="match status" value="1"/>
</dbReference>
<dbReference type="InterPro" id="IPR017901">
    <property type="entry name" value="C-CAP_CF_C-like"/>
</dbReference>
<keyword evidence="6" id="KW-1017">Isopeptide bond</keyword>
<feature type="non-terminal residue" evidence="15">
    <location>
        <position position="1"/>
    </location>
</feature>
<dbReference type="GO" id="GO:0005737">
    <property type="term" value="C:cytoplasm"/>
    <property type="evidence" value="ECO:0007669"/>
    <property type="project" value="TreeGrafter"/>
</dbReference>
<evidence type="ECO:0000256" key="9">
    <source>
        <dbReference type="ARBA" id="ARBA00022990"/>
    </source>
</evidence>
<dbReference type="GO" id="GO:0007015">
    <property type="term" value="P:actin filament organization"/>
    <property type="evidence" value="ECO:0007669"/>
    <property type="project" value="TreeGrafter"/>
</dbReference>
<evidence type="ECO:0000256" key="8">
    <source>
        <dbReference type="ARBA" id="ARBA00022843"/>
    </source>
</evidence>
<dbReference type="InterPro" id="IPR036222">
    <property type="entry name" value="CAP_N_sf"/>
</dbReference>
<gene>
    <name evidence="15" type="ORF">N300_09412</name>
</gene>
<evidence type="ECO:0000256" key="2">
    <source>
        <dbReference type="ARBA" id="ARBA00004202"/>
    </source>
</evidence>
<dbReference type="GO" id="GO:0003779">
    <property type="term" value="F:actin binding"/>
    <property type="evidence" value="ECO:0007669"/>
    <property type="project" value="UniProtKB-KW"/>
</dbReference>
<keyword evidence="7" id="KW-0597">Phosphoprotein</keyword>
<dbReference type="InterPro" id="IPR053950">
    <property type="entry name" value="CAP_N"/>
</dbReference>
<keyword evidence="10" id="KW-0472">Membrane</keyword>
<dbReference type="PANTHER" id="PTHR10652">
    <property type="entry name" value="ADENYLYL CYCLASE-ASSOCIATED PROTEIN"/>
    <property type="match status" value="1"/>
</dbReference>
<evidence type="ECO:0000256" key="10">
    <source>
        <dbReference type="ARBA" id="ARBA00023136"/>
    </source>
</evidence>
<dbReference type="Pfam" id="PF01213">
    <property type="entry name" value="CAP_N-CM"/>
    <property type="match status" value="1"/>
</dbReference>
<evidence type="ECO:0000259" key="14">
    <source>
        <dbReference type="PROSITE" id="PS51329"/>
    </source>
</evidence>
<evidence type="ECO:0000256" key="3">
    <source>
        <dbReference type="ARBA" id="ARBA00007659"/>
    </source>
</evidence>
<proteinExistence type="inferred from homology"/>
<dbReference type="Gene3D" id="1.25.40.330">
    <property type="entry name" value="Adenylate cyclase-associated CAP, N-terminal domain"/>
    <property type="match status" value="1"/>
</dbReference>
<comment type="similarity">
    <text evidence="3 13">Belongs to the CAP family.</text>
</comment>
<evidence type="ECO:0000256" key="13">
    <source>
        <dbReference type="RuleBase" id="RU000647"/>
    </source>
</evidence>